<organism evidence="1 2">
    <name type="scientific">Vibrio atlanticus</name>
    <dbReference type="NCBI Taxonomy" id="693153"/>
    <lineage>
        <taxon>Bacteria</taxon>
        <taxon>Pseudomonadati</taxon>
        <taxon>Pseudomonadota</taxon>
        <taxon>Gammaproteobacteria</taxon>
        <taxon>Vibrionales</taxon>
        <taxon>Vibrionaceae</taxon>
        <taxon>Vibrio</taxon>
    </lineage>
</organism>
<dbReference type="Proteomes" id="UP000092876">
    <property type="component" value="Unassembled WGS sequence"/>
</dbReference>
<evidence type="ECO:0000313" key="2">
    <source>
        <dbReference type="Proteomes" id="UP000092876"/>
    </source>
</evidence>
<reference evidence="2" key="1">
    <citation type="submission" date="2016-06" db="EMBL/GenBank/DDBJ databases">
        <authorList>
            <person name="Rodrigo-Torres Lidia"/>
            <person name="Arahal R.David."/>
        </authorList>
    </citation>
    <scope>NUCLEOTIDE SEQUENCE [LARGE SCALE GENOMIC DNA]</scope>
    <source>
        <strain evidence="2">CECT 7223</strain>
    </source>
</reference>
<sequence>MKQHLSNLDELLQKVRNTHSKNYLNEAIASYRIGAYRAALITTWIAVCVDIIEKIKELSLGDDPIAKRLEERLNGINSNDPASMLSFERDILDMACDELQLISAIEKSHLERLKNDRNVCAHPTFSDDGNQFTPLAELALSYIVQASNYLLIHAPVKGKVVIQRLFDLINEACFPEDSEKAFTVLSSENNLGRARESSVRNLSLILLKRVFRDENGISPELLNRISASLGAIERIAPDIYNEVMENKFGTMLSTATDIQLMRVFPFLITRDVWGNIDDAEKIRIEGLIQSMSVDDLVKYGVTKLTESNYEIKSKLTPVIQELNNSQKYTLFSSYPSKTFKKEAIHLFADSRSFDSAELRGSNILIPIAKHFNDDDFNQLFDGALSNTGSYGHNQILYAGDIGSFFTNLYQESKSCEADYKNLWKGFREKLAARGVDYPSLDKLLITDNIIEKEEEQEEAVIPAL</sequence>
<dbReference type="AlphaFoldDB" id="A0A1C3IG77"/>
<accession>A0A1C3IG77</accession>
<protein>
    <submittedName>
        <fullName evidence="1">Uncharacterized protein</fullName>
    </submittedName>
</protein>
<proteinExistence type="predicted"/>
<evidence type="ECO:0000313" key="1">
    <source>
        <dbReference type="EMBL" id="SBS60369.1"/>
    </source>
</evidence>
<dbReference type="GeneID" id="94232945"/>
<dbReference type="EMBL" id="FLQP01000003">
    <property type="protein sequence ID" value="SBS60369.1"/>
    <property type="molecule type" value="Genomic_DNA"/>
</dbReference>
<dbReference type="RefSeq" id="WP_065678001.1">
    <property type="nucleotide sequence ID" value="NZ_AP025460.1"/>
</dbReference>
<name>A0A1C3IG77_9VIBR</name>
<gene>
    <name evidence="1" type="ORF">VAT7223_00135</name>
</gene>